<keyword evidence="1" id="KW-0238">DNA-binding</keyword>
<keyword evidence="2" id="KW-0233">DNA recombination</keyword>
<dbReference type="PROSITE" id="PS51736">
    <property type="entry name" value="RECOMBINASES_3"/>
    <property type="match status" value="1"/>
</dbReference>
<dbReference type="PANTHER" id="PTHR30461:SF2">
    <property type="entry name" value="SERINE RECOMBINASE PINE-RELATED"/>
    <property type="match status" value="1"/>
</dbReference>
<dbReference type="Proteomes" id="UP000001549">
    <property type="component" value="Chromosome"/>
</dbReference>
<evidence type="ECO:0000313" key="5">
    <source>
        <dbReference type="Proteomes" id="UP000001549"/>
    </source>
</evidence>
<dbReference type="PANTHER" id="PTHR30461">
    <property type="entry name" value="DNA-INVERTASE FROM LAMBDOID PROPHAGE"/>
    <property type="match status" value="1"/>
</dbReference>
<evidence type="ECO:0000259" key="3">
    <source>
        <dbReference type="PROSITE" id="PS51736"/>
    </source>
</evidence>
<dbReference type="GO" id="GO:0000150">
    <property type="term" value="F:DNA strand exchange activity"/>
    <property type="evidence" value="ECO:0007669"/>
    <property type="project" value="InterPro"/>
</dbReference>
<dbReference type="RefSeq" id="WP_013873627.1">
    <property type="nucleotide sequence ID" value="NC_015656.1"/>
</dbReference>
<dbReference type="AlphaFoldDB" id="F8AZT2"/>
<sequence>MDSLFKSGAPRYEDPATSSRVYAINRSGFRRLLDEAAVGDTIRIADAARLFRSTKDVIQIREVLQRRGMHLRIATGAWSGFDLAADDPQTKLFVTMLAGVLEFQRDMISENTKEGVAAAEAAGKTLGRPAALDEDKAADVVDAYAKGAAVKVLARQ</sequence>
<dbReference type="SMART" id="SM00857">
    <property type="entry name" value="Resolvase"/>
    <property type="match status" value="1"/>
</dbReference>
<dbReference type="CDD" id="cd03768">
    <property type="entry name" value="SR_ResInv"/>
    <property type="match status" value="1"/>
</dbReference>
<dbReference type="eggNOG" id="COG1961">
    <property type="taxonomic scope" value="Bacteria"/>
</dbReference>
<dbReference type="InterPro" id="IPR006119">
    <property type="entry name" value="Resolv_N"/>
</dbReference>
<accession>F8AZT2</accession>
<dbReference type="Pfam" id="PF00239">
    <property type="entry name" value="Resolvase"/>
    <property type="match status" value="1"/>
</dbReference>
<dbReference type="KEGG" id="fsy:FsymDg_2304"/>
<dbReference type="STRING" id="656024.FsymDg_2304"/>
<evidence type="ECO:0000256" key="2">
    <source>
        <dbReference type="ARBA" id="ARBA00023172"/>
    </source>
</evidence>
<dbReference type="SUPFAM" id="SSF53041">
    <property type="entry name" value="Resolvase-like"/>
    <property type="match status" value="1"/>
</dbReference>
<dbReference type="InterPro" id="IPR050639">
    <property type="entry name" value="SSR_resolvase"/>
</dbReference>
<dbReference type="EMBL" id="CP002801">
    <property type="protein sequence ID" value="AEH09696.1"/>
    <property type="molecule type" value="Genomic_DNA"/>
</dbReference>
<proteinExistence type="predicted"/>
<dbReference type="InterPro" id="IPR036162">
    <property type="entry name" value="Resolvase-like_N_sf"/>
</dbReference>
<evidence type="ECO:0000256" key="1">
    <source>
        <dbReference type="ARBA" id="ARBA00023125"/>
    </source>
</evidence>
<protein>
    <submittedName>
        <fullName evidence="4">Resolvase domain protein</fullName>
    </submittedName>
</protein>
<dbReference type="HOGENOM" id="CLU_130433_0_0_11"/>
<dbReference type="GO" id="GO:0003677">
    <property type="term" value="F:DNA binding"/>
    <property type="evidence" value="ECO:0007669"/>
    <property type="project" value="UniProtKB-KW"/>
</dbReference>
<organism evidence="4 5">
    <name type="scientific">Candidatus Protofrankia datiscae</name>
    <dbReference type="NCBI Taxonomy" id="2716812"/>
    <lineage>
        <taxon>Bacteria</taxon>
        <taxon>Bacillati</taxon>
        <taxon>Actinomycetota</taxon>
        <taxon>Actinomycetes</taxon>
        <taxon>Frankiales</taxon>
        <taxon>Frankiaceae</taxon>
        <taxon>Protofrankia</taxon>
    </lineage>
</organism>
<dbReference type="Gene3D" id="3.40.50.1390">
    <property type="entry name" value="Resolvase, N-terminal catalytic domain"/>
    <property type="match status" value="1"/>
</dbReference>
<reference evidence="4 5" key="1">
    <citation type="submission" date="2011-05" db="EMBL/GenBank/DDBJ databases">
        <title>Complete sequence of chromosome of Frankia symbiont of Datisca glomerata.</title>
        <authorList>
            <consortium name="US DOE Joint Genome Institute"/>
            <person name="Lucas S."/>
            <person name="Han J."/>
            <person name="Lapidus A."/>
            <person name="Cheng J.-F."/>
            <person name="Goodwin L."/>
            <person name="Pitluck S."/>
            <person name="Peters L."/>
            <person name="Mikhailova N."/>
            <person name="Chertkov O."/>
            <person name="Teshima H."/>
            <person name="Han C."/>
            <person name="Tapia R."/>
            <person name="Land M."/>
            <person name="Hauser L."/>
            <person name="Kyrpides N."/>
            <person name="Ivanova N."/>
            <person name="Pagani I."/>
            <person name="Berry A."/>
            <person name="Pawlowski K."/>
            <person name="Persson T."/>
            <person name="Vanden Heuvel B."/>
            <person name="Benson D."/>
            <person name="Woyke T."/>
        </authorList>
    </citation>
    <scope>NUCLEOTIDE SEQUENCE [LARGE SCALE GENOMIC DNA]</scope>
    <source>
        <strain evidence="5">4085684</strain>
    </source>
</reference>
<gene>
    <name evidence="4" type="ordered locus">FsymDg_2304</name>
</gene>
<name>F8AZT2_9ACTN</name>
<keyword evidence="5" id="KW-1185">Reference proteome</keyword>
<feature type="domain" description="Resolvase/invertase-type recombinase catalytic" evidence="3">
    <location>
        <begin position="1"/>
        <end position="123"/>
    </location>
</feature>
<evidence type="ECO:0000313" key="4">
    <source>
        <dbReference type="EMBL" id="AEH09696.1"/>
    </source>
</evidence>